<dbReference type="EMBL" id="CM039438">
    <property type="protein sequence ID" value="KAI4299070.1"/>
    <property type="molecule type" value="Genomic_DNA"/>
</dbReference>
<sequence>MEISSLSSNQRNGMSFQCPPLSYRRQERLLPMQVSCRAIDAEDKKTTINNGNNFYKLLCLSPKNASIEEIKRAYRSMALRYHPDVCHDPSMKEESTRMFVQLNAAYKTLSDPVLRLEYDCDVGLRSKTSIGDERWRSRWQEQIVELKRRSNSRMAKKEGSWSSRIRAQNNN</sequence>
<reference evidence="1 2" key="1">
    <citation type="journal article" date="2022" name="DNA Res.">
        <title>Chromosomal-level genome assembly of the orchid tree Bauhinia variegata (Leguminosae; Cercidoideae) supports the allotetraploid origin hypothesis of Bauhinia.</title>
        <authorList>
            <person name="Zhong Y."/>
            <person name="Chen Y."/>
            <person name="Zheng D."/>
            <person name="Pang J."/>
            <person name="Liu Y."/>
            <person name="Luo S."/>
            <person name="Meng S."/>
            <person name="Qian L."/>
            <person name="Wei D."/>
            <person name="Dai S."/>
            <person name="Zhou R."/>
        </authorList>
    </citation>
    <scope>NUCLEOTIDE SEQUENCE [LARGE SCALE GENOMIC DNA]</scope>
    <source>
        <strain evidence="1">BV-YZ2020</strain>
    </source>
</reference>
<comment type="caution">
    <text evidence="1">The sequence shown here is derived from an EMBL/GenBank/DDBJ whole genome shotgun (WGS) entry which is preliminary data.</text>
</comment>
<name>A0ACB9KPF6_BAUVA</name>
<keyword evidence="2" id="KW-1185">Reference proteome</keyword>
<proteinExistence type="predicted"/>
<accession>A0ACB9KPF6</accession>
<dbReference type="Proteomes" id="UP000828941">
    <property type="component" value="Chromosome 13"/>
</dbReference>
<gene>
    <name evidence="1" type="ORF">L6164_032563</name>
</gene>
<evidence type="ECO:0000313" key="1">
    <source>
        <dbReference type="EMBL" id="KAI4299070.1"/>
    </source>
</evidence>
<protein>
    <submittedName>
        <fullName evidence="1">Uncharacterized protein</fullName>
    </submittedName>
</protein>
<evidence type="ECO:0000313" key="2">
    <source>
        <dbReference type="Proteomes" id="UP000828941"/>
    </source>
</evidence>
<organism evidence="1 2">
    <name type="scientific">Bauhinia variegata</name>
    <name type="common">Purple orchid tree</name>
    <name type="synonym">Phanera variegata</name>
    <dbReference type="NCBI Taxonomy" id="167791"/>
    <lineage>
        <taxon>Eukaryota</taxon>
        <taxon>Viridiplantae</taxon>
        <taxon>Streptophyta</taxon>
        <taxon>Embryophyta</taxon>
        <taxon>Tracheophyta</taxon>
        <taxon>Spermatophyta</taxon>
        <taxon>Magnoliopsida</taxon>
        <taxon>eudicotyledons</taxon>
        <taxon>Gunneridae</taxon>
        <taxon>Pentapetalae</taxon>
        <taxon>rosids</taxon>
        <taxon>fabids</taxon>
        <taxon>Fabales</taxon>
        <taxon>Fabaceae</taxon>
        <taxon>Cercidoideae</taxon>
        <taxon>Cercideae</taxon>
        <taxon>Bauhiniinae</taxon>
        <taxon>Bauhinia</taxon>
    </lineage>
</organism>